<proteinExistence type="predicted"/>
<protein>
    <recommendedName>
        <fullName evidence="5">Carbohydrate-binding module family 19 domain-containing protein</fullName>
    </recommendedName>
</protein>
<keyword evidence="2" id="KW-0732">Signal</keyword>
<evidence type="ECO:0000256" key="2">
    <source>
        <dbReference type="SAM" id="SignalP"/>
    </source>
</evidence>
<dbReference type="InterPro" id="IPR053216">
    <property type="entry name" value="Appressorial_penetr-assoc"/>
</dbReference>
<feature type="region of interest" description="Disordered" evidence="1">
    <location>
        <begin position="140"/>
        <end position="162"/>
    </location>
</feature>
<gene>
    <name evidence="3" type="ORF">EVG20_g755</name>
</gene>
<dbReference type="AlphaFoldDB" id="A0A4Y9ZE49"/>
<dbReference type="OrthoDB" id="2336871at2759"/>
<sequence>MQLFTLVSLGLALSASAAPTRRASFDLQNGQDAISQNNKFKTLTPDSACTTGEDACVQDKFAQCVGGKFVIQACGPGTICAALPLVNSAGTSITCTTQADLDARIAATGAKDGGNAGSSSAAASTAASTTTASAAAASTSAAKGGNNNNNNGGNNGGDLQTSLTLDPSVLAKGFESDGQAQQEAGQVPSLTSSNNFINFCATTKLPITNGQQIKTGSCNPAPMGVIASTNNMPASKFVFPKNMQTVKANSKITVQMAINNLETGNFVNANSNYYSAPQQVNAQGNVVGHSHFVIEKLDAIDQTKPTNPGTFAFFKGVNTAAKNGVLSVDLDAGLPEGVYRLASINAAANHQPVLVAIAQHGSLDDMVYFFVTADGQPSAAAKARLRYRHWQGAANSASATASSKAAAATDKGAAGDKGGDKKGDAGDKNAAAAKGGANKDGKKN</sequence>
<reference evidence="3 4" key="1">
    <citation type="submission" date="2019-02" db="EMBL/GenBank/DDBJ databases">
        <title>Genome sequencing of the rare red list fungi Dentipellis fragilis.</title>
        <authorList>
            <person name="Buettner E."/>
            <person name="Kellner H."/>
        </authorList>
    </citation>
    <scope>NUCLEOTIDE SEQUENCE [LARGE SCALE GENOMIC DNA]</scope>
    <source>
        <strain evidence="3 4">DSM 105465</strain>
    </source>
</reference>
<feature type="compositionally biased region" description="Low complexity" evidence="1">
    <location>
        <begin position="140"/>
        <end position="152"/>
    </location>
</feature>
<accession>A0A4Y9ZE49</accession>
<organism evidence="3 4">
    <name type="scientific">Dentipellis fragilis</name>
    <dbReference type="NCBI Taxonomy" id="205917"/>
    <lineage>
        <taxon>Eukaryota</taxon>
        <taxon>Fungi</taxon>
        <taxon>Dikarya</taxon>
        <taxon>Basidiomycota</taxon>
        <taxon>Agaricomycotina</taxon>
        <taxon>Agaricomycetes</taxon>
        <taxon>Russulales</taxon>
        <taxon>Hericiaceae</taxon>
        <taxon>Dentipellis</taxon>
    </lineage>
</organism>
<feature type="region of interest" description="Disordered" evidence="1">
    <location>
        <begin position="396"/>
        <end position="444"/>
    </location>
</feature>
<dbReference type="EMBL" id="SEOQ01000020">
    <property type="protein sequence ID" value="TFY72247.1"/>
    <property type="molecule type" value="Genomic_DNA"/>
</dbReference>
<dbReference type="PANTHER" id="PTHR34587">
    <property type="entry name" value="VWFA DOMAIN-CONTAINING PROTEIN"/>
    <property type="match status" value="1"/>
</dbReference>
<dbReference type="Proteomes" id="UP000298327">
    <property type="component" value="Unassembled WGS sequence"/>
</dbReference>
<feature type="compositionally biased region" description="Low complexity" evidence="1">
    <location>
        <begin position="396"/>
        <end position="412"/>
    </location>
</feature>
<dbReference type="STRING" id="205917.A0A4Y9ZE49"/>
<feature type="chain" id="PRO_5021360648" description="Carbohydrate-binding module family 19 domain-containing protein" evidence="2">
    <location>
        <begin position="18"/>
        <end position="444"/>
    </location>
</feature>
<feature type="signal peptide" evidence="2">
    <location>
        <begin position="1"/>
        <end position="17"/>
    </location>
</feature>
<feature type="compositionally biased region" description="Basic and acidic residues" evidence="1">
    <location>
        <begin position="413"/>
        <end position="427"/>
    </location>
</feature>
<evidence type="ECO:0008006" key="5">
    <source>
        <dbReference type="Google" id="ProtNLM"/>
    </source>
</evidence>
<dbReference type="PANTHER" id="PTHR34587:SF2">
    <property type="entry name" value="G-PROTEIN COUPLED RECEPTORS FAMILY 1 PROFILE DOMAIN-CONTAINING PROTEIN"/>
    <property type="match status" value="1"/>
</dbReference>
<comment type="caution">
    <text evidence="3">The sequence shown here is derived from an EMBL/GenBank/DDBJ whole genome shotgun (WGS) entry which is preliminary data.</text>
</comment>
<evidence type="ECO:0000313" key="3">
    <source>
        <dbReference type="EMBL" id="TFY72247.1"/>
    </source>
</evidence>
<name>A0A4Y9ZE49_9AGAM</name>
<evidence type="ECO:0000313" key="4">
    <source>
        <dbReference type="Proteomes" id="UP000298327"/>
    </source>
</evidence>
<evidence type="ECO:0000256" key="1">
    <source>
        <dbReference type="SAM" id="MobiDB-lite"/>
    </source>
</evidence>
<keyword evidence="4" id="KW-1185">Reference proteome</keyword>